<comment type="subcellular location">
    <subcellularLocation>
        <location evidence="1">Membrane</location>
        <topology evidence="1">Multi-pass membrane protein</topology>
    </subcellularLocation>
</comment>
<feature type="transmembrane region" description="Helical" evidence="5">
    <location>
        <begin position="101"/>
        <end position="122"/>
    </location>
</feature>
<dbReference type="InterPro" id="IPR000537">
    <property type="entry name" value="UbiA_prenyltransferase"/>
</dbReference>
<comment type="caution">
    <text evidence="6">The sequence shown here is derived from an EMBL/GenBank/DDBJ whole genome shotgun (WGS) entry which is preliminary data.</text>
</comment>
<evidence type="ECO:0000256" key="4">
    <source>
        <dbReference type="ARBA" id="ARBA00023136"/>
    </source>
</evidence>
<keyword evidence="4 5" id="KW-0472">Membrane</keyword>
<feature type="transmembrane region" description="Helical" evidence="5">
    <location>
        <begin position="229"/>
        <end position="245"/>
    </location>
</feature>
<feature type="transmembrane region" description="Helical" evidence="5">
    <location>
        <begin position="39"/>
        <end position="57"/>
    </location>
</feature>
<evidence type="ECO:0000313" key="6">
    <source>
        <dbReference type="EMBL" id="MCF1713527.1"/>
    </source>
</evidence>
<feature type="transmembrane region" description="Helical" evidence="5">
    <location>
        <begin position="160"/>
        <end position="181"/>
    </location>
</feature>
<evidence type="ECO:0000256" key="5">
    <source>
        <dbReference type="SAM" id="Phobius"/>
    </source>
</evidence>
<gene>
    <name evidence="6" type="ORF">L0U88_02650</name>
</gene>
<keyword evidence="7" id="KW-1185">Reference proteome</keyword>
<accession>A0ABS9BEK9</accession>
<organism evidence="6 7">
    <name type="scientific">Flavihumibacter fluminis</name>
    <dbReference type="NCBI Taxonomy" id="2909236"/>
    <lineage>
        <taxon>Bacteria</taxon>
        <taxon>Pseudomonadati</taxon>
        <taxon>Bacteroidota</taxon>
        <taxon>Chitinophagia</taxon>
        <taxon>Chitinophagales</taxon>
        <taxon>Chitinophagaceae</taxon>
        <taxon>Flavihumibacter</taxon>
    </lineage>
</organism>
<feature type="transmembrane region" description="Helical" evidence="5">
    <location>
        <begin position="202"/>
        <end position="223"/>
    </location>
</feature>
<name>A0ABS9BEK9_9BACT</name>
<feature type="transmembrane region" description="Helical" evidence="5">
    <location>
        <begin position="78"/>
        <end position="95"/>
    </location>
</feature>
<dbReference type="Pfam" id="PF01040">
    <property type="entry name" value="UbiA"/>
    <property type="match status" value="1"/>
</dbReference>
<dbReference type="RefSeq" id="WP_234864057.1">
    <property type="nucleotide sequence ID" value="NZ_JAKEVY010000001.1"/>
</dbReference>
<feature type="transmembrane region" description="Helical" evidence="5">
    <location>
        <begin position="129"/>
        <end position="148"/>
    </location>
</feature>
<reference evidence="6 7" key="1">
    <citation type="submission" date="2022-01" db="EMBL/GenBank/DDBJ databases">
        <title>Flavihumibacter sp. nov., isolated from sediment of a river.</title>
        <authorList>
            <person name="Liu H."/>
        </authorList>
    </citation>
    <scope>NUCLEOTIDE SEQUENCE [LARGE SCALE GENOMIC DNA]</scope>
    <source>
        <strain evidence="6 7">RY-1</strain>
    </source>
</reference>
<feature type="transmembrane region" description="Helical" evidence="5">
    <location>
        <begin position="257"/>
        <end position="276"/>
    </location>
</feature>
<dbReference type="EMBL" id="JAKEVY010000001">
    <property type="protein sequence ID" value="MCF1713527.1"/>
    <property type="molecule type" value="Genomic_DNA"/>
</dbReference>
<evidence type="ECO:0000256" key="1">
    <source>
        <dbReference type="ARBA" id="ARBA00004141"/>
    </source>
</evidence>
<keyword evidence="2 5" id="KW-0812">Transmembrane</keyword>
<evidence type="ECO:0000313" key="7">
    <source>
        <dbReference type="Proteomes" id="UP001200145"/>
    </source>
</evidence>
<keyword evidence="3 5" id="KW-1133">Transmembrane helix</keyword>
<protein>
    <submittedName>
        <fullName evidence="6">UbiA family prenyltransferase</fullName>
    </submittedName>
</protein>
<proteinExistence type="predicted"/>
<dbReference type="Proteomes" id="UP001200145">
    <property type="component" value="Unassembled WGS sequence"/>
</dbReference>
<evidence type="ECO:0000256" key="2">
    <source>
        <dbReference type="ARBA" id="ARBA00022692"/>
    </source>
</evidence>
<dbReference type="Gene3D" id="1.20.120.1780">
    <property type="entry name" value="UbiA prenyltransferase"/>
    <property type="match status" value="1"/>
</dbReference>
<sequence length="277" mass="31713">MRNLADFLLFSAVFIGLCAVALCWETNILLGLKPAHWSLYSFVFGATILQYNLHYFFKKQHAFPSERQDWSIRNRTTQKVLIGIGLVLIGISMFWLEPRHFIVLVVLAVLASLYSFPLLPLVRKPLKEYGLLKIVLLSLEWTLVTVWFPADQQGVDMTSYWLVFIRRFLYMFVLCLLFDLRDKELDAANGIRTLPVRFGTKATYQLADGLLVLFLVISLGQLFRTGNYPFFHAMLLSAALTRFVIQQTKKINNDYIYLAGIDGMMLVQAILVGLGTL</sequence>
<evidence type="ECO:0000256" key="3">
    <source>
        <dbReference type="ARBA" id="ARBA00022989"/>
    </source>
</evidence>